<evidence type="ECO:0000313" key="2">
    <source>
        <dbReference type="EMBL" id="KAF5840043.1"/>
    </source>
</evidence>
<evidence type="ECO:0000313" key="3">
    <source>
        <dbReference type="Proteomes" id="UP000815325"/>
    </source>
</evidence>
<feature type="compositionally biased region" description="Low complexity" evidence="1">
    <location>
        <begin position="15"/>
        <end position="36"/>
    </location>
</feature>
<dbReference type="EMBL" id="MU069525">
    <property type="protein sequence ID" value="KAF5840043.1"/>
    <property type="molecule type" value="Genomic_DNA"/>
</dbReference>
<feature type="compositionally biased region" description="Low complexity" evidence="1">
    <location>
        <begin position="177"/>
        <end position="241"/>
    </location>
</feature>
<reference evidence="2" key="1">
    <citation type="submission" date="2017-08" db="EMBL/GenBank/DDBJ databases">
        <authorList>
            <person name="Polle J.E."/>
            <person name="Barry K."/>
            <person name="Cushman J."/>
            <person name="Schmutz J."/>
            <person name="Tran D."/>
            <person name="Hathwaick L.T."/>
            <person name="Yim W.C."/>
            <person name="Jenkins J."/>
            <person name="Mckie-Krisberg Z.M."/>
            <person name="Prochnik S."/>
            <person name="Lindquist E."/>
            <person name="Dockter R.B."/>
            <person name="Adam C."/>
            <person name="Molina H."/>
            <person name="Bunkerborg J."/>
            <person name="Jin E."/>
            <person name="Buchheim M."/>
            <person name="Magnuson J."/>
        </authorList>
    </citation>
    <scope>NUCLEOTIDE SEQUENCE</scope>
    <source>
        <strain evidence="2">CCAP 19/18</strain>
    </source>
</reference>
<gene>
    <name evidence="2" type="ORF">DUNSADRAFT_17960</name>
</gene>
<sequence>MDQELARLKAGGGSSEEQQQQQQQAAAEAQARVAASVHESESAWKKQVEESQAEAQQAAEQVQQARQQLLELQSVREELEARSKQLATLKKAYDLNRSSVEDRAQGAAADAALMEEQVAALQEALKAREAEAEKLQPVLAANPATNTLASTSTDKPVDFWASASKPVDFWASTTTAGSSGLDSRSGSTGSSTISTTSRPLSSSYGTTGPESSSSSSSNGISGPSSSSSSNGVSGPSSSTSNTRGDDTMESPAAAQAAAIHMEDPFGCV</sequence>
<evidence type="ECO:0000256" key="1">
    <source>
        <dbReference type="SAM" id="MobiDB-lite"/>
    </source>
</evidence>
<feature type="region of interest" description="Disordered" evidence="1">
    <location>
        <begin position="171"/>
        <end position="268"/>
    </location>
</feature>
<accession>A0ABQ7GZL0</accession>
<protein>
    <submittedName>
        <fullName evidence="2">Uncharacterized protein</fullName>
    </submittedName>
</protein>
<organism evidence="2 3">
    <name type="scientific">Dunaliella salina</name>
    <name type="common">Green alga</name>
    <name type="synonym">Protococcus salinus</name>
    <dbReference type="NCBI Taxonomy" id="3046"/>
    <lineage>
        <taxon>Eukaryota</taxon>
        <taxon>Viridiplantae</taxon>
        <taxon>Chlorophyta</taxon>
        <taxon>core chlorophytes</taxon>
        <taxon>Chlorophyceae</taxon>
        <taxon>CS clade</taxon>
        <taxon>Chlamydomonadales</taxon>
        <taxon>Dunaliellaceae</taxon>
        <taxon>Dunaliella</taxon>
    </lineage>
</organism>
<comment type="caution">
    <text evidence="2">The sequence shown here is derived from an EMBL/GenBank/DDBJ whole genome shotgun (WGS) entry which is preliminary data.</text>
</comment>
<feature type="compositionally biased region" description="Basic and acidic residues" evidence="1">
    <location>
        <begin position="38"/>
        <end position="49"/>
    </location>
</feature>
<feature type="compositionally biased region" description="Low complexity" evidence="1">
    <location>
        <begin position="53"/>
        <end position="64"/>
    </location>
</feature>
<feature type="region of interest" description="Disordered" evidence="1">
    <location>
        <begin position="1"/>
        <end position="64"/>
    </location>
</feature>
<proteinExistence type="predicted"/>
<keyword evidence="3" id="KW-1185">Reference proteome</keyword>
<dbReference type="Proteomes" id="UP000815325">
    <property type="component" value="Unassembled WGS sequence"/>
</dbReference>
<name>A0ABQ7GZL0_DUNSA</name>